<dbReference type="Pfam" id="PF07690">
    <property type="entry name" value="MFS_1"/>
    <property type="match status" value="1"/>
</dbReference>
<dbReference type="VEuPathDB" id="FungiDB:EYZ11_009177"/>
<evidence type="ECO:0000313" key="12">
    <source>
        <dbReference type="Proteomes" id="UP000308092"/>
    </source>
</evidence>
<accession>A0A4S3J8Z0</accession>
<dbReference type="PANTHER" id="PTHR23501:SF12">
    <property type="entry name" value="MAJOR FACILITATOR SUPERFAMILY (MFS) PROFILE DOMAIN-CONTAINING PROTEIN-RELATED"/>
    <property type="match status" value="1"/>
</dbReference>
<feature type="transmembrane region" description="Helical" evidence="8">
    <location>
        <begin position="364"/>
        <end position="382"/>
    </location>
</feature>
<dbReference type="OrthoDB" id="10021397at2759"/>
<dbReference type="InterPro" id="IPR011701">
    <property type="entry name" value="MFS"/>
</dbReference>
<dbReference type="EMBL" id="QUQM01000003">
    <property type="protein sequence ID" value="KAA8647955.1"/>
    <property type="molecule type" value="Genomic_DNA"/>
</dbReference>
<feature type="transmembrane region" description="Helical" evidence="8">
    <location>
        <begin position="89"/>
        <end position="108"/>
    </location>
</feature>
<dbReference type="SUPFAM" id="SSF103473">
    <property type="entry name" value="MFS general substrate transporter"/>
    <property type="match status" value="1"/>
</dbReference>
<evidence type="ECO:0000256" key="1">
    <source>
        <dbReference type="ARBA" id="ARBA00004141"/>
    </source>
</evidence>
<feature type="compositionally biased region" description="Low complexity" evidence="7">
    <location>
        <begin position="28"/>
        <end position="37"/>
    </location>
</feature>
<feature type="transmembrane region" description="Helical" evidence="8">
    <location>
        <begin position="51"/>
        <end position="69"/>
    </location>
</feature>
<evidence type="ECO:0000313" key="13">
    <source>
        <dbReference type="Proteomes" id="UP000324241"/>
    </source>
</evidence>
<organism evidence="11 12">
    <name type="scientific">Aspergillus tanneri</name>
    <dbReference type="NCBI Taxonomy" id="1220188"/>
    <lineage>
        <taxon>Eukaryota</taxon>
        <taxon>Fungi</taxon>
        <taxon>Dikarya</taxon>
        <taxon>Ascomycota</taxon>
        <taxon>Pezizomycotina</taxon>
        <taxon>Eurotiomycetes</taxon>
        <taxon>Eurotiomycetidae</taxon>
        <taxon>Eurotiales</taxon>
        <taxon>Aspergillaceae</taxon>
        <taxon>Aspergillus</taxon>
        <taxon>Aspergillus subgen. Circumdati</taxon>
    </lineage>
</organism>
<dbReference type="Proteomes" id="UP000308092">
    <property type="component" value="Unassembled WGS sequence"/>
</dbReference>
<sequence>MTDSTTPATTSLDDKERATPIPAHSDDSGPLGDPLGGIEEKPEQQRSVRGIRWLLICIAVFSANLLYGLDNTIVADIQGAVAGTFNEYTQLGWLGVGFTLGSVVFILPLGKAYAIFDTKWLFIGCLSMFAAGSALCGGAPNMNAIIIGRVWAGAGGAGMYLGNLNLITILTTPKEQPVYVGLVGLIYGTGCILGPIIGGAFADSSATWRWGFYINLIIFGIMAPIYIFLLPSLPRPAGQGRSFADRFLKLDWVGTVLSAGMHVSFILFIVFGGVQWPWTDGRNIALYVVAAVTLIAFALSQYFCVFTTKENRLFPGTFLRNPTLIFLYIIMACGGAALFVAVYYIPLYFQFVHGDSGIMSAVRLLPFICFYVATILLCGWLMPKTGYYILWYLISGIFMVVGSALMYTVRYDTKAANIYGYSILMGLGMTTTQAAYAVGPTIVTADLVAECIQFMNISQGQSQLLGLAIASAIFQSRTLSGLTSLLADKGYSLNEIQGAIAGAQSSLLTELPADLKPKALDVIVQSIDDVYVMAIAAGALYVIASCFLPWRRF</sequence>
<feature type="domain" description="Major facilitator superfamily (MFS) profile" evidence="9">
    <location>
        <begin position="56"/>
        <end position="552"/>
    </location>
</feature>
<feature type="transmembrane region" description="Helical" evidence="8">
    <location>
        <begin position="284"/>
        <end position="305"/>
    </location>
</feature>
<feature type="transmembrane region" description="Helical" evidence="8">
    <location>
        <begin position="210"/>
        <end position="229"/>
    </location>
</feature>
<dbReference type="InterPro" id="IPR020846">
    <property type="entry name" value="MFS_dom"/>
</dbReference>
<feature type="transmembrane region" description="Helical" evidence="8">
    <location>
        <begin position="250"/>
        <end position="272"/>
    </location>
</feature>
<dbReference type="Gene3D" id="1.20.1250.20">
    <property type="entry name" value="MFS general substrate transporter like domains"/>
    <property type="match status" value="2"/>
</dbReference>
<keyword evidence="3" id="KW-0813">Transport</keyword>
<reference evidence="11 12" key="1">
    <citation type="submission" date="2019-03" db="EMBL/GenBank/DDBJ databases">
        <title>The genome sequence of a newly discovered highly antifungal drug resistant Aspergillus species, Aspergillus tanneri NIH 1004.</title>
        <authorList>
            <person name="Mounaud S."/>
            <person name="Singh I."/>
            <person name="Joardar V."/>
            <person name="Pakala S."/>
            <person name="Pakala S."/>
            <person name="Venepally P."/>
            <person name="Hoover J."/>
            <person name="Nierman W."/>
            <person name="Chung J."/>
            <person name="Losada L."/>
        </authorList>
    </citation>
    <scope>NUCLEOTIDE SEQUENCE [LARGE SCALE GENOMIC DNA]</scope>
    <source>
        <strain evidence="11 12">NIH1004</strain>
    </source>
</reference>
<dbReference type="RefSeq" id="XP_033427316.1">
    <property type="nucleotide sequence ID" value="XM_033568510.1"/>
</dbReference>
<keyword evidence="4 8" id="KW-0812">Transmembrane</keyword>
<feature type="region of interest" description="Disordered" evidence="7">
    <location>
        <begin position="1"/>
        <end position="39"/>
    </location>
</feature>
<evidence type="ECO:0000256" key="6">
    <source>
        <dbReference type="ARBA" id="ARBA00023136"/>
    </source>
</evidence>
<evidence type="ECO:0000313" key="10">
    <source>
        <dbReference type="EMBL" id="KAA8647955.1"/>
    </source>
</evidence>
<protein>
    <recommendedName>
        <fullName evidence="9">Major facilitator superfamily (MFS) profile domain-containing protein</fullName>
    </recommendedName>
</protein>
<comment type="caution">
    <text evidence="11">The sequence shown here is derived from an EMBL/GenBank/DDBJ whole genome shotgun (WGS) entry which is preliminary data.</text>
</comment>
<evidence type="ECO:0000256" key="2">
    <source>
        <dbReference type="ARBA" id="ARBA00007520"/>
    </source>
</evidence>
<feature type="transmembrane region" description="Helical" evidence="8">
    <location>
        <begin position="530"/>
        <end position="550"/>
    </location>
</feature>
<dbReference type="PROSITE" id="PS50850">
    <property type="entry name" value="MFS"/>
    <property type="match status" value="1"/>
</dbReference>
<comment type="similarity">
    <text evidence="2">Belongs to the major facilitator superfamily. TCR/Tet family.</text>
</comment>
<feature type="transmembrane region" description="Helical" evidence="8">
    <location>
        <begin position="146"/>
        <end position="166"/>
    </location>
</feature>
<comment type="subcellular location">
    <subcellularLocation>
        <location evidence="1">Membrane</location>
        <topology evidence="1">Multi-pass membrane protein</topology>
    </subcellularLocation>
</comment>
<evidence type="ECO:0000256" key="7">
    <source>
        <dbReference type="SAM" id="MobiDB-lite"/>
    </source>
</evidence>
<dbReference type="Proteomes" id="UP000324241">
    <property type="component" value="Unassembled WGS sequence"/>
</dbReference>
<feature type="transmembrane region" description="Helical" evidence="8">
    <location>
        <begin position="120"/>
        <end position="140"/>
    </location>
</feature>
<evidence type="ECO:0000259" key="9">
    <source>
        <dbReference type="PROSITE" id="PS50850"/>
    </source>
</evidence>
<feature type="transmembrane region" description="Helical" evidence="8">
    <location>
        <begin position="389"/>
        <end position="409"/>
    </location>
</feature>
<evidence type="ECO:0000256" key="8">
    <source>
        <dbReference type="SAM" id="Phobius"/>
    </source>
</evidence>
<dbReference type="GO" id="GO:0005886">
    <property type="term" value="C:plasma membrane"/>
    <property type="evidence" value="ECO:0007669"/>
    <property type="project" value="TreeGrafter"/>
</dbReference>
<feature type="transmembrane region" description="Helical" evidence="8">
    <location>
        <begin position="325"/>
        <end position="344"/>
    </location>
</feature>
<evidence type="ECO:0000256" key="4">
    <source>
        <dbReference type="ARBA" id="ARBA00022692"/>
    </source>
</evidence>
<feature type="compositionally biased region" description="Polar residues" evidence="7">
    <location>
        <begin position="1"/>
        <end position="11"/>
    </location>
</feature>
<proteinExistence type="inferred from homology"/>
<name>A0A4S3J8Z0_9EURO</name>
<gene>
    <name evidence="10" type="ORF">ATNIH1004_003837</name>
    <name evidence="11" type="ORF">EYZ11_009177</name>
</gene>
<dbReference type="GO" id="GO:0022857">
    <property type="term" value="F:transmembrane transporter activity"/>
    <property type="evidence" value="ECO:0007669"/>
    <property type="project" value="InterPro"/>
</dbReference>
<dbReference type="EMBL" id="SOSA01000423">
    <property type="protein sequence ID" value="THC91362.1"/>
    <property type="molecule type" value="Genomic_DNA"/>
</dbReference>
<dbReference type="CDD" id="cd17502">
    <property type="entry name" value="MFS_Azr1_MDR_like"/>
    <property type="match status" value="1"/>
</dbReference>
<evidence type="ECO:0000313" key="11">
    <source>
        <dbReference type="EMBL" id="THC91362.1"/>
    </source>
</evidence>
<feature type="transmembrane region" description="Helical" evidence="8">
    <location>
        <begin position="421"/>
        <end position="443"/>
    </location>
</feature>
<evidence type="ECO:0000256" key="5">
    <source>
        <dbReference type="ARBA" id="ARBA00022989"/>
    </source>
</evidence>
<dbReference type="AlphaFoldDB" id="A0A4S3J8Z0"/>
<keyword evidence="12" id="KW-1185">Reference proteome</keyword>
<dbReference type="InterPro" id="IPR036259">
    <property type="entry name" value="MFS_trans_sf"/>
</dbReference>
<evidence type="ECO:0000256" key="3">
    <source>
        <dbReference type="ARBA" id="ARBA00022448"/>
    </source>
</evidence>
<feature type="transmembrane region" description="Helical" evidence="8">
    <location>
        <begin position="464"/>
        <end position="487"/>
    </location>
</feature>
<reference evidence="10 13" key="2">
    <citation type="submission" date="2019-08" db="EMBL/GenBank/DDBJ databases">
        <title>The genome sequence of a newly discovered highly antifungal drug resistant Aspergillus species, Aspergillus tanneri NIH 1004.</title>
        <authorList>
            <person name="Mounaud S."/>
            <person name="Singh I."/>
            <person name="Joardar V."/>
            <person name="Pakala S."/>
            <person name="Pakala S."/>
            <person name="Venepally P."/>
            <person name="Chung J.K."/>
            <person name="Losada L."/>
            <person name="Nierman W.C."/>
        </authorList>
    </citation>
    <scope>NUCLEOTIDE SEQUENCE [LARGE SCALE GENOMIC DNA]</scope>
    <source>
        <strain evidence="10 13">NIH1004</strain>
    </source>
</reference>
<feature type="transmembrane region" description="Helical" evidence="8">
    <location>
        <begin position="178"/>
        <end position="198"/>
    </location>
</feature>
<keyword evidence="6 8" id="KW-0472">Membrane</keyword>
<keyword evidence="5 8" id="KW-1133">Transmembrane helix</keyword>
<dbReference type="GeneID" id="54326539"/>
<dbReference type="PANTHER" id="PTHR23501">
    <property type="entry name" value="MAJOR FACILITATOR SUPERFAMILY"/>
    <property type="match status" value="1"/>
</dbReference>